<feature type="chain" id="PRO_5045874048" evidence="1">
    <location>
        <begin position="20"/>
        <end position="151"/>
    </location>
</feature>
<feature type="signal peptide" evidence="1">
    <location>
        <begin position="1"/>
        <end position="19"/>
    </location>
</feature>
<dbReference type="PANTHER" id="PTHR36302:SF1">
    <property type="entry name" value="COPPER CHAPERONE PCU(A)C"/>
    <property type="match status" value="1"/>
</dbReference>
<keyword evidence="3" id="KW-1185">Reference proteome</keyword>
<sequence>MIRMTLAAVAALFPAAALAQDGLAVRDAYARSANPKAGAVFMVIENRGTTECILTAASTEAAERAELHTHAEEAGVMKMSRIEGGIAVPAGGEHGLVRGGDHVMLMGLQSPLADGDTVALTLDFGDCGTLPVEATVDNDRAPDEPHSHMGH</sequence>
<evidence type="ECO:0000313" key="3">
    <source>
        <dbReference type="Proteomes" id="UP000644749"/>
    </source>
</evidence>
<protein>
    <submittedName>
        <fullName evidence="2">Copper chaperone PCu(A)C</fullName>
    </submittedName>
</protein>
<comment type="caution">
    <text evidence="2">The sequence shown here is derived from an EMBL/GenBank/DDBJ whole genome shotgun (WGS) entry which is preliminary data.</text>
</comment>
<dbReference type="EMBL" id="JAESHT010000004">
    <property type="protein sequence ID" value="MBL3673270.1"/>
    <property type="molecule type" value="Genomic_DNA"/>
</dbReference>
<evidence type="ECO:0000256" key="1">
    <source>
        <dbReference type="SAM" id="SignalP"/>
    </source>
</evidence>
<dbReference type="PANTHER" id="PTHR36302">
    <property type="entry name" value="BLR7088 PROTEIN"/>
    <property type="match status" value="1"/>
</dbReference>
<dbReference type="InterPro" id="IPR058248">
    <property type="entry name" value="Lxx211020-like"/>
</dbReference>
<dbReference type="Gene3D" id="2.60.40.1890">
    <property type="entry name" value="PCu(A)C copper chaperone"/>
    <property type="match status" value="1"/>
</dbReference>
<reference evidence="2 3" key="1">
    <citation type="submission" date="2021-01" db="EMBL/GenBank/DDBJ databases">
        <title>011410 draft genome.</title>
        <authorList>
            <person name="Lang L."/>
        </authorList>
    </citation>
    <scope>NUCLEOTIDE SEQUENCE [LARGE SCALE GENOMIC DNA]</scope>
    <source>
        <strain evidence="2 3">KCTC 42845</strain>
    </source>
</reference>
<dbReference type="SUPFAM" id="SSF110087">
    <property type="entry name" value="DR1885-like metal-binding protein"/>
    <property type="match status" value="1"/>
</dbReference>
<proteinExistence type="predicted"/>
<dbReference type="Proteomes" id="UP000644749">
    <property type="component" value="Unassembled WGS sequence"/>
</dbReference>
<organism evidence="2 3">
    <name type="scientific">Paracoccus aerius</name>
    <dbReference type="NCBI Taxonomy" id="1915382"/>
    <lineage>
        <taxon>Bacteria</taxon>
        <taxon>Pseudomonadati</taxon>
        <taxon>Pseudomonadota</taxon>
        <taxon>Alphaproteobacteria</taxon>
        <taxon>Rhodobacterales</taxon>
        <taxon>Paracoccaceae</taxon>
        <taxon>Paracoccus</taxon>
    </lineage>
</organism>
<dbReference type="RefSeq" id="WP_191308820.1">
    <property type="nucleotide sequence ID" value="NZ_BNCL01000004.1"/>
</dbReference>
<keyword evidence="1" id="KW-0732">Signal</keyword>
<dbReference type="InterPro" id="IPR036182">
    <property type="entry name" value="PCuAC_sf"/>
</dbReference>
<gene>
    <name evidence="2" type="ORF">JL111_07170</name>
</gene>
<evidence type="ECO:0000313" key="2">
    <source>
        <dbReference type="EMBL" id="MBL3673270.1"/>
    </source>
</evidence>
<dbReference type="InterPro" id="IPR007410">
    <property type="entry name" value="LpqE-like"/>
</dbReference>
<dbReference type="Pfam" id="PF04314">
    <property type="entry name" value="PCuAC"/>
    <property type="match status" value="1"/>
</dbReference>
<accession>A0ABS1S4R1</accession>
<name>A0ABS1S4R1_9RHOB</name>